<evidence type="ECO:0000313" key="8">
    <source>
        <dbReference type="Proteomes" id="UP000256514"/>
    </source>
</evidence>
<organism evidence="7 8">
    <name type="scientific">Helicobacter equorum</name>
    <dbReference type="NCBI Taxonomy" id="361872"/>
    <lineage>
        <taxon>Bacteria</taxon>
        <taxon>Pseudomonadati</taxon>
        <taxon>Campylobacterota</taxon>
        <taxon>Epsilonproteobacteria</taxon>
        <taxon>Campylobacterales</taxon>
        <taxon>Helicobacteraceae</taxon>
        <taxon>Helicobacter</taxon>
    </lineage>
</organism>
<proteinExistence type="predicted"/>
<evidence type="ECO:0000313" key="7">
    <source>
        <dbReference type="EMBL" id="RDU67797.1"/>
    </source>
</evidence>
<dbReference type="PANTHER" id="PTHR34990">
    <property type="entry name" value="UDP-2,3-DIACYLGLUCOSAMINE HYDROLASE-RELATED"/>
    <property type="match status" value="1"/>
</dbReference>
<dbReference type="InterPro" id="IPR043461">
    <property type="entry name" value="LpxH-like"/>
</dbReference>
<evidence type="ECO:0000256" key="2">
    <source>
        <dbReference type="ARBA" id="ARBA00022519"/>
    </source>
</evidence>
<dbReference type="InterPro" id="IPR004843">
    <property type="entry name" value="Calcineurin-like_PHP"/>
</dbReference>
<reference evidence="7 8" key="1">
    <citation type="submission" date="2018-04" db="EMBL/GenBank/DDBJ databases">
        <title>Novel Campyloabacter and Helicobacter Species and Strains.</title>
        <authorList>
            <person name="Mannion A.J."/>
            <person name="Shen Z."/>
            <person name="Fox J.G."/>
        </authorList>
    </citation>
    <scope>NUCLEOTIDE SEQUENCE [LARGE SCALE GENOMIC DNA]</scope>
    <source>
        <strain evidence="7 8">MIT 12-6600</strain>
    </source>
</reference>
<dbReference type="Pfam" id="PF00149">
    <property type="entry name" value="Metallophos"/>
    <property type="match status" value="1"/>
</dbReference>
<protein>
    <recommendedName>
        <fullName evidence="6">Calcineurin-like phosphoesterase domain-containing protein</fullName>
    </recommendedName>
</protein>
<evidence type="ECO:0000256" key="5">
    <source>
        <dbReference type="ARBA" id="ARBA00023211"/>
    </source>
</evidence>
<sequence length="247" mass="28621">MKSDIKPIVLHNDVVCIADSHWKNGDTELLECLNALQNSQVLLMGDIAQMLVGNLATSIESNKALLECIQRLSERSCVYWLEGNHDFGLQALAQILPKVIFVPRKHQPLMATYKGMIVSLAHGDLFLNIRYKLYINVLNSYFGLWALRCVDWLSNGYVYRTLQKSIDSKHIRGFYGEYEAFCVRRVEAYKKYFCKRDVMPQVIIEGHFHLGHSTYVNTKEENILYVCLPSFYVDRRIFELESTIVDR</sequence>
<name>A0A3D8IR71_9HELI</name>
<dbReference type="OrthoDB" id="270739at2"/>
<gene>
    <name evidence="7" type="ORF">CQA54_02385</name>
</gene>
<keyword evidence="1" id="KW-1003">Cell membrane</keyword>
<keyword evidence="8" id="KW-1185">Reference proteome</keyword>
<dbReference type="RefSeq" id="WP_115570620.1">
    <property type="nucleotide sequence ID" value="NZ_NXLT01000002.1"/>
</dbReference>
<evidence type="ECO:0000259" key="6">
    <source>
        <dbReference type="Pfam" id="PF00149"/>
    </source>
</evidence>
<dbReference type="GO" id="GO:0046872">
    <property type="term" value="F:metal ion binding"/>
    <property type="evidence" value="ECO:0007669"/>
    <property type="project" value="UniProtKB-KW"/>
</dbReference>
<evidence type="ECO:0000256" key="1">
    <source>
        <dbReference type="ARBA" id="ARBA00022475"/>
    </source>
</evidence>
<dbReference type="EMBL" id="NXLT01000002">
    <property type="protein sequence ID" value="RDU67797.1"/>
    <property type="molecule type" value="Genomic_DNA"/>
</dbReference>
<keyword evidence="2" id="KW-0997">Cell inner membrane</keyword>
<dbReference type="InterPro" id="IPR029052">
    <property type="entry name" value="Metallo-depent_PP-like"/>
</dbReference>
<dbReference type="PANTHER" id="PTHR34990:SF2">
    <property type="entry name" value="BLL8164 PROTEIN"/>
    <property type="match status" value="1"/>
</dbReference>
<dbReference type="AlphaFoldDB" id="A0A3D8IR71"/>
<evidence type="ECO:0000256" key="3">
    <source>
        <dbReference type="ARBA" id="ARBA00022723"/>
    </source>
</evidence>
<keyword evidence="3" id="KW-0479">Metal-binding</keyword>
<keyword evidence="4" id="KW-0472">Membrane</keyword>
<dbReference type="GO" id="GO:0009245">
    <property type="term" value="P:lipid A biosynthetic process"/>
    <property type="evidence" value="ECO:0007669"/>
    <property type="project" value="TreeGrafter"/>
</dbReference>
<accession>A0A3D8IR71</accession>
<keyword evidence="5" id="KW-0464">Manganese</keyword>
<comment type="caution">
    <text evidence="7">The sequence shown here is derived from an EMBL/GenBank/DDBJ whole genome shotgun (WGS) entry which is preliminary data.</text>
</comment>
<evidence type="ECO:0000256" key="4">
    <source>
        <dbReference type="ARBA" id="ARBA00023136"/>
    </source>
</evidence>
<dbReference type="SUPFAM" id="SSF56300">
    <property type="entry name" value="Metallo-dependent phosphatases"/>
    <property type="match status" value="1"/>
</dbReference>
<dbReference type="GO" id="GO:0008758">
    <property type="term" value="F:UDP-2,3-diacylglucosamine hydrolase activity"/>
    <property type="evidence" value="ECO:0007669"/>
    <property type="project" value="TreeGrafter"/>
</dbReference>
<feature type="domain" description="Calcineurin-like phosphoesterase" evidence="6">
    <location>
        <begin position="14"/>
        <end position="209"/>
    </location>
</feature>
<dbReference type="Proteomes" id="UP000256514">
    <property type="component" value="Unassembled WGS sequence"/>
</dbReference>
<dbReference type="GO" id="GO:0016020">
    <property type="term" value="C:membrane"/>
    <property type="evidence" value="ECO:0007669"/>
    <property type="project" value="GOC"/>
</dbReference>